<dbReference type="InterPro" id="IPR011978">
    <property type="entry name" value="YgfB-like"/>
</dbReference>
<evidence type="ECO:0000313" key="2">
    <source>
        <dbReference type="EMBL" id="ARN23509.1"/>
    </source>
</evidence>
<protein>
    <submittedName>
        <fullName evidence="2">Uncharacterized protein</fullName>
    </submittedName>
</protein>
<dbReference type="OrthoDB" id="570299at2"/>
<feature type="compositionally biased region" description="Acidic residues" evidence="1">
    <location>
        <begin position="115"/>
        <end position="129"/>
    </location>
</feature>
<accession>A0A1W6LGZ6</accession>
<evidence type="ECO:0000256" key="1">
    <source>
        <dbReference type="SAM" id="MobiDB-lite"/>
    </source>
</evidence>
<feature type="region of interest" description="Disordered" evidence="1">
    <location>
        <begin position="217"/>
        <end position="240"/>
    </location>
</feature>
<dbReference type="Gene3D" id="1.20.120.740">
    <property type="entry name" value="YgfB uncharacterised protein family UPF0149, PF03695"/>
    <property type="match status" value="1"/>
</dbReference>
<feature type="region of interest" description="Disordered" evidence="1">
    <location>
        <begin position="115"/>
        <end position="134"/>
    </location>
</feature>
<dbReference type="Pfam" id="PF03695">
    <property type="entry name" value="UPF0149"/>
    <property type="match status" value="1"/>
</dbReference>
<evidence type="ECO:0000313" key="3">
    <source>
        <dbReference type="Proteomes" id="UP000193427"/>
    </source>
</evidence>
<sequence length="240" mass="26947">MVTPPPRSPARPAPRPLDEREIDELQALLDRVPAPLEPLDVTMLDGYLCGVLLQPQRVPEADWLAHVTDVERGRPLPPKFDPTRLHQLVKRRAGELNAAIVARQWFDPWVFELESDEEGDEPEDDDDGFGEAPPEVDAVYPWVAGFAAAVDRFPWLMQLDAQRLTEPLALVFQHLDADDLEDADDLLAEIETMEPPADLTEAVETLVRATLLLADISRPQQANVPPRSPRPPARRPPPRR</sequence>
<organism evidence="2 3">
    <name type="scientific">Piscinibacter gummiphilus</name>
    <dbReference type="NCBI Taxonomy" id="946333"/>
    <lineage>
        <taxon>Bacteria</taxon>
        <taxon>Pseudomonadati</taxon>
        <taxon>Pseudomonadota</taxon>
        <taxon>Betaproteobacteria</taxon>
        <taxon>Burkholderiales</taxon>
        <taxon>Sphaerotilaceae</taxon>
        <taxon>Piscinibacter</taxon>
    </lineage>
</organism>
<dbReference type="AlphaFoldDB" id="A0A1W6LGZ6"/>
<proteinExistence type="predicted"/>
<reference evidence="2 3" key="1">
    <citation type="submission" date="2016-04" db="EMBL/GenBank/DDBJ databases">
        <title>Complete genome sequence of natural rubber-degrading, novel Gram-negative bacterium, Rhizobacter gummiphilus strain NS21.</title>
        <authorList>
            <person name="Tabata M."/>
            <person name="Kasai D."/>
            <person name="Fukuda M."/>
        </authorList>
    </citation>
    <scope>NUCLEOTIDE SEQUENCE [LARGE SCALE GENOMIC DNA]</scope>
    <source>
        <strain evidence="2 3">NS21</strain>
    </source>
</reference>
<name>A0A1W6LGZ6_9BURK</name>
<keyword evidence="3" id="KW-1185">Reference proteome</keyword>
<dbReference type="NCBIfam" id="TIGR02292">
    <property type="entry name" value="ygfB_yecA"/>
    <property type="match status" value="1"/>
</dbReference>
<gene>
    <name evidence="2" type="ORF">A4W93_28450</name>
</gene>
<dbReference type="KEGG" id="rgu:A4W93_28450"/>
<dbReference type="EMBL" id="CP015118">
    <property type="protein sequence ID" value="ARN23509.1"/>
    <property type="molecule type" value="Genomic_DNA"/>
</dbReference>
<dbReference type="SUPFAM" id="SSF101327">
    <property type="entry name" value="YgfB-like"/>
    <property type="match status" value="1"/>
</dbReference>
<dbReference type="RefSeq" id="WP_085753834.1">
    <property type="nucleotide sequence ID" value="NZ_BSPR01000017.1"/>
</dbReference>
<dbReference type="Proteomes" id="UP000193427">
    <property type="component" value="Chromosome"/>
</dbReference>
<dbReference type="InterPro" id="IPR036255">
    <property type="entry name" value="YgfB-like_sf"/>
</dbReference>